<protein>
    <recommendedName>
        <fullName evidence="1">AB hydrolase-1 domain-containing protein</fullName>
    </recommendedName>
</protein>
<dbReference type="InterPro" id="IPR000073">
    <property type="entry name" value="AB_hydrolase_1"/>
</dbReference>
<dbReference type="Gene3D" id="3.40.50.1820">
    <property type="entry name" value="alpha/beta hydrolase"/>
    <property type="match status" value="1"/>
</dbReference>
<accession>A0A6J4LIZ0</accession>
<dbReference type="PANTHER" id="PTHR43798">
    <property type="entry name" value="MONOACYLGLYCEROL LIPASE"/>
    <property type="match status" value="1"/>
</dbReference>
<evidence type="ECO:0000313" key="2">
    <source>
        <dbReference type="EMBL" id="CAA9332948.1"/>
    </source>
</evidence>
<evidence type="ECO:0000259" key="1">
    <source>
        <dbReference type="Pfam" id="PF00561"/>
    </source>
</evidence>
<dbReference type="GO" id="GO:0003824">
    <property type="term" value="F:catalytic activity"/>
    <property type="evidence" value="ECO:0007669"/>
    <property type="project" value="UniProtKB-ARBA"/>
</dbReference>
<organism evidence="2">
    <name type="scientific">uncultured Frankineae bacterium</name>
    <dbReference type="NCBI Taxonomy" id="437475"/>
    <lineage>
        <taxon>Bacteria</taxon>
        <taxon>Bacillati</taxon>
        <taxon>Actinomycetota</taxon>
        <taxon>Actinomycetes</taxon>
        <taxon>Frankiales</taxon>
        <taxon>environmental samples</taxon>
    </lineage>
</organism>
<dbReference type="InterPro" id="IPR029058">
    <property type="entry name" value="AB_hydrolase_fold"/>
</dbReference>
<dbReference type="SUPFAM" id="SSF53474">
    <property type="entry name" value="alpha/beta-Hydrolases"/>
    <property type="match status" value="1"/>
</dbReference>
<dbReference type="GO" id="GO:0016020">
    <property type="term" value="C:membrane"/>
    <property type="evidence" value="ECO:0007669"/>
    <property type="project" value="TreeGrafter"/>
</dbReference>
<dbReference type="Pfam" id="PF00561">
    <property type="entry name" value="Abhydrolase_1"/>
    <property type="match status" value="1"/>
</dbReference>
<dbReference type="EMBL" id="CADCUE010000119">
    <property type="protein sequence ID" value="CAA9332948.1"/>
    <property type="molecule type" value="Genomic_DNA"/>
</dbReference>
<proteinExistence type="predicted"/>
<dbReference type="InterPro" id="IPR050266">
    <property type="entry name" value="AB_hydrolase_sf"/>
</dbReference>
<dbReference type="AlphaFoldDB" id="A0A6J4LIZ0"/>
<sequence length="286" mass="30039">MSSFAAADGTRLAFHCAGTGPLLVCQPGGPGRASAYLEDLGGLSAERTLVLLDPRATGRSEVPADPSTLRFDRLAEDVDALREHLGQDRIDLLGHSAGAMVAQAYAAAHPDRIGSLVLVTPTDAVQRGSGARADVPQLRAARAGEPWYADAVEAEAALRDAPASQAQALQRALRPFFYGRWDERTQAHAATADRQMSRRAELGFAAGADELDLPALRAALGRLESPVLVVGGERDGVTGLQAVHVVAGDFPRARTVVLPGAGHFPWVDEPTAFRTAVAGFLARSPA</sequence>
<name>A0A6J4LIZ0_9ACTN</name>
<reference evidence="2" key="1">
    <citation type="submission" date="2020-02" db="EMBL/GenBank/DDBJ databases">
        <authorList>
            <person name="Meier V. D."/>
        </authorList>
    </citation>
    <scope>NUCLEOTIDE SEQUENCE</scope>
    <source>
        <strain evidence="2">AVDCRST_MAG16</strain>
    </source>
</reference>
<gene>
    <name evidence="2" type="ORF">AVDCRST_MAG16-1350</name>
</gene>
<dbReference type="PANTHER" id="PTHR43798:SF33">
    <property type="entry name" value="HYDROLASE, PUTATIVE (AFU_ORTHOLOGUE AFUA_2G14860)-RELATED"/>
    <property type="match status" value="1"/>
</dbReference>
<feature type="domain" description="AB hydrolase-1" evidence="1">
    <location>
        <begin position="21"/>
        <end position="270"/>
    </location>
</feature>